<dbReference type="InterPro" id="IPR050830">
    <property type="entry name" value="Fungal_FAS"/>
</dbReference>
<name>A0A1C7ML86_GRIFR</name>
<dbReference type="EMBL" id="LUGG01000002">
    <property type="protein sequence ID" value="OBZ77209.1"/>
    <property type="molecule type" value="Genomic_DNA"/>
</dbReference>
<evidence type="ECO:0000313" key="5">
    <source>
        <dbReference type="Proteomes" id="UP000092993"/>
    </source>
</evidence>
<comment type="caution">
    <text evidence="4">The sequence shown here is derived from an EMBL/GenBank/DDBJ whole genome shotgun (WGS) entry which is preliminary data.</text>
</comment>
<keyword evidence="1" id="KW-0808">Transferase</keyword>
<evidence type="ECO:0000259" key="3">
    <source>
        <dbReference type="Pfam" id="PF00698"/>
    </source>
</evidence>
<dbReference type="GO" id="GO:0016126">
    <property type="term" value="P:sterol biosynthetic process"/>
    <property type="evidence" value="ECO:0007669"/>
    <property type="project" value="InterPro"/>
</dbReference>
<dbReference type="GO" id="GO:0006633">
    <property type="term" value="P:fatty acid biosynthetic process"/>
    <property type="evidence" value="ECO:0007669"/>
    <property type="project" value="InterPro"/>
</dbReference>
<dbReference type="Gene3D" id="3.10.129.10">
    <property type="entry name" value="Hotdog Thioesterase"/>
    <property type="match status" value="1"/>
</dbReference>
<evidence type="ECO:0000313" key="4">
    <source>
        <dbReference type="EMBL" id="OBZ77209.1"/>
    </source>
</evidence>
<dbReference type="GO" id="GO:0016020">
    <property type="term" value="C:membrane"/>
    <property type="evidence" value="ECO:0007669"/>
    <property type="project" value="InterPro"/>
</dbReference>
<dbReference type="SUPFAM" id="SSF54637">
    <property type="entry name" value="Thioesterase/thiol ester dehydrase-isomerase"/>
    <property type="match status" value="1"/>
</dbReference>
<dbReference type="OrthoDB" id="3243207at2759"/>
<dbReference type="PANTHER" id="PTHR10982:SF21">
    <property type="entry name" value="FATTY ACID SYNTHASE SUBUNIT BETA"/>
    <property type="match status" value="1"/>
</dbReference>
<dbReference type="Pfam" id="PF00698">
    <property type="entry name" value="Acyl_transf_1"/>
    <property type="match status" value="1"/>
</dbReference>
<dbReference type="InterPro" id="IPR016035">
    <property type="entry name" value="Acyl_Trfase/lysoPLipase"/>
</dbReference>
<dbReference type="SUPFAM" id="SSF52151">
    <property type="entry name" value="FabD/lysophospholipase-like"/>
    <property type="match status" value="1"/>
</dbReference>
<dbReference type="InterPro" id="IPR001171">
    <property type="entry name" value="ERG24_DHCR-like"/>
</dbReference>
<feature type="transmembrane region" description="Helical" evidence="2">
    <location>
        <begin position="423"/>
        <end position="447"/>
    </location>
</feature>
<gene>
    <name evidence="4" type="ORF">A0H81_02829</name>
</gene>
<dbReference type="InterPro" id="IPR029069">
    <property type="entry name" value="HotDog_dom_sf"/>
</dbReference>
<dbReference type="Gene3D" id="3.30.70.2430">
    <property type="match status" value="1"/>
</dbReference>
<dbReference type="GO" id="GO:0004312">
    <property type="term" value="F:fatty acid synthase activity"/>
    <property type="evidence" value="ECO:0007669"/>
    <property type="project" value="InterPro"/>
</dbReference>
<dbReference type="Pfam" id="PF01222">
    <property type="entry name" value="ERG4_ERG24"/>
    <property type="match status" value="1"/>
</dbReference>
<dbReference type="InterPro" id="IPR003965">
    <property type="entry name" value="Fatty_acid_synthase"/>
</dbReference>
<accession>A0A1C7ML86</accession>
<keyword evidence="2" id="KW-0812">Transmembrane</keyword>
<dbReference type="InterPro" id="IPR014043">
    <property type="entry name" value="Acyl_transferase_dom"/>
</dbReference>
<dbReference type="InterPro" id="IPR001227">
    <property type="entry name" value="Ac_transferase_dom_sf"/>
</dbReference>
<dbReference type="Gene3D" id="6.10.60.10">
    <property type="match status" value="1"/>
</dbReference>
<keyword evidence="2" id="KW-0472">Membrane</keyword>
<dbReference type="STRING" id="5627.A0A1C7ML86"/>
<dbReference type="GO" id="GO:0016628">
    <property type="term" value="F:oxidoreductase activity, acting on the CH-CH group of donors, NAD or NADP as acceptor"/>
    <property type="evidence" value="ECO:0007669"/>
    <property type="project" value="InterPro"/>
</dbReference>
<evidence type="ECO:0000256" key="1">
    <source>
        <dbReference type="ARBA" id="ARBA00022679"/>
    </source>
</evidence>
<protein>
    <recommendedName>
        <fullName evidence="3">Malonyl-CoA:ACP transacylase (MAT) domain-containing protein</fullName>
    </recommendedName>
</protein>
<sequence>MTQLFSIILRNMSSILPSNANSCFYEIHPKKTQGSRTRTFDMFRNDQSGGTVAPPCPRVVWTIPPSPTSFRLAFPQALTSTCTALARPWRAHEGPCRPRPSPVGDRLRDLAAHRHPTQAAHKRRLTKQVMDLAEKYDKDPEMVFHSPQAFDKKDAEQAPDSGVSPLPSLAQPAIFTTMDITTNGFGFMLSVAVIWMPFVYSLRPRCFQLQHSIFPHTHEHSASDPVSLHVAQSQPDRVIVYDVTFVGMVLPNDELKVAIKHIVMRDGNIVIKIETFDSNGDKVIEGTAEVAQPTTSARSVWEAADEHLVAVYSFSTVEIVKDNPKEKTIHFGGIKGQAILRRYVDITYDTMDKDGNVKTLPLVSDINVCTQHYTFSHPAGLPFATQFVQIALVVTEHAAFEDMRSKGFVQIDSAFAGHSPREYYALAFIADVLAISSLVDVVFYLGITMQRVVEHDAENRSNYAMCAVNPGRISKPFNDAAHREVVNFNVEVRLALKS</sequence>
<keyword evidence="5" id="KW-1185">Reference proteome</keyword>
<dbReference type="PANTHER" id="PTHR10982">
    <property type="entry name" value="MALONYL COA-ACYL CARRIER PROTEIN TRANSACYLASE"/>
    <property type="match status" value="1"/>
</dbReference>
<dbReference type="Proteomes" id="UP000092993">
    <property type="component" value="Unassembled WGS sequence"/>
</dbReference>
<organism evidence="4 5">
    <name type="scientific">Grifola frondosa</name>
    <name type="common">Maitake</name>
    <name type="synonym">Polyporus frondosus</name>
    <dbReference type="NCBI Taxonomy" id="5627"/>
    <lineage>
        <taxon>Eukaryota</taxon>
        <taxon>Fungi</taxon>
        <taxon>Dikarya</taxon>
        <taxon>Basidiomycota</taxon>
        <taxon>Agaricomycotina</taxon>
        <taxon>Agaricomycetes</taxon>
        <taxon>Polyporales</taxon>
        <taxon>Grifolaceae</taxon>
        <taxon>Grifola</taxon>
    </lineage>
</organism>
<evidence type="ECO:0000256" key="2">
    <source>
        <dbReference type="SAM" id="Phobius"/>
    </source>
</evidence>
<reference evidence="4 5" key="1">
    <citation type="submission" date="2016-03" db="EMBL/GenBank/DDBJ databases">
        <title>Whole genome sequencing of Grifola frondosa 9006-11.</title>
        <authorList>
            <person name="Min B."/>
            <person name="Park H."/>
            <person name="Kim J.-G."/>
            <person name="Cho H."/>
            <person name="Oh Y.-L."/>
            <person name="Kong W.-S."/>
            <person name="Choi I.-G."/>
        </authorList>
    </citation>
    <scope>NUCLEOTIDE SEQUENCE [LARGE SCALE GENOMIC DNA]</scope>
    <source>
        <strain evidence="4 5">9006-11</strain>
    </source>
</reference>
<dbReference type="Gene3D" id="3.40.366.10">
    <property type="entry name" value="Malonyl-Coenzyme A Acyl Carrier Protein, domain 2"/>
    <property type="match status" value="1"/>
</dbReference>
<dbReference type="GO" id="GO:0005835">
    <property type="term" value="C:fatty acid synthase complex"/>
    <property type="evidence" value="ECO:0007669"/>
    <property type="project" value="InterPro"/>
</dbReference>
<proteinExistence type="predicted"/>
<feature type="domain" description="Malonyl-CoA:ACP transacylase (MAT)" evidence="3">
    <location>
        <begin position="296"/>
        <end position="486"/>
    </location>
</feature>
<dbReference type="PRINTS" id="PR01483">
    <property type="entry name" value="FASYNTHASE"/>
</dbReference>
<keyword evidence="2" id="KW-1133">Transmembrane helix</keyword>
<dbReference type="AlphaFoldDB" id="A0A1C7ML86"/>